<feature type="chain" id="PRO_5032364322" description="Sushi domain-containing protein" evidence="2">
    <location>
        <begin position="47"/>
        <end position="410"/>
    </location>
</feature>
<dbReference type="Proteomes" id="UP000626109">
    <property type="component" value="Unassembled WGS sequence"/>
</dbReference>
<feature type="region of interest" description="Disordered" evidence="1">
    <location>
        <begin position="379"/>
        <end position="410"/>
    </location>
</feature>
<proteinExistence type="predicted"/>
<name>A0A813IWJ7_POLGL</name>
<keyword evidence="2" id="KW-0732">Signal</keyword>
<sequence>MSMRAAAQRKSCPRRCLFRCCSGMASSRATLLRALIALASLAAIDAFHDEGLAESNRVEFLSLAAEDECESSDCALSALQLRGKLTKRASHDGHGTSEISAMRAPPGPLCTGDGELPKGIPACYQGTFLTETLTVKVESESYSPGDGESKISVGIGKVDVFAQGLRAGSCIGAAFNKSSRMLSTEGIPNCFLDGFEYTASYCSSTDSMLFSFVTPLPFNVELKKIECAAELALTDERSTPDQDRARALLQSPPEVVTCTGDGNWPTTLPLCYRGSLLVESLEWTVLSYTAGDSAGVGKVNMVAKGPQEAICNGAAFEKSGQLITIENASNCGLTGFEYSVRYCSTQDRIMVNVTQPFAIMVALDGAACSAEIFEPTPSPVDPFPPSYNPDAPAFNPNLPAHNPSPPPPHP</sequence>
<evidence type="ECO:0000313" key="4">
    <source>
        <dbReference type="Proteomes" id="UP000626109"/>
    </source>
</evidence>
<reference evidence="3" key="1">
    <citation type="submission" date="2021-02" db="EMBL/GenBank/DDBJ databases">
        <authorList>
            <person name="Dougan E. K."/>
            <person name="Rhodes N."/>
            <person name="Thang M."/>
            <person name="Chan C."/>
        </authorList>
    </citation>
    <scope>NUCLEOTIDE SEQUENCE</scope>
</reference>
<dbReference type="EMBL" id="CAJNNW010016874">
    <property type="protein sequence ID" value="CAE8659906.1"/>
    <property type="molecule type" value="Genomic_DNA"/>
</dbReference>
<evidence type="ECO:0008006" key="5">
    <source>
        <dbReference type="Google" id="ProtNLM"/>
    </source>
</evidence>
<evidence type="ECO:0000256" key="1">
    <source>
        <dbReference type="SAM" id="MobiDB-lite"/>
    </source>
</evidence>
<gene>
    <name evidence="3" type="ORF">PGLA2088_LOCUS13936</name>
</gene>
<evidence type="ECO:0000313" key="3">
    <source>
        <dbReference type="EMBL" id="CAE8659906.1"/>
    </source>
</evidence>
<accession>A0A813IWJ7</accession>
<feature type="signal peptide" evidence="2">
    <location>
        <begin position="1"/>
        <end position="46"/>
    </location>
</feature>
<comment type="caution">
    <text evidence="3">The sequence shown here is derived from an EMBL/GenBank/DDBJ whole genome shotgun (WGS) entry which is preliminary data.</text>
</comment>
<evidence type="ECO:0000256" key="2">
    <source>
        <dbReference type="SAM" id="SignalP"/>
    </source>
</evidence>
<dbReference type="AlphaFoldDB" id="A0A813IWJ7"/>
<organism evidence="3 4">
    <name type="scientific">Polarella glacialis</name>
    <name type="common">Dinoflagellate</name>
    <dbReference type="NCBI Taxonomy" id="89957"/>
    <lineage>
        <taxon>Eukaryota</taxon>
        <taxon>Sar</taxon>
        <taxon>Alveolata</taxon>
        <taxon>Dinophyceae</taxon>
        <taxon>Suessiales</taxon>
        <taxon>Suessiaceae</taxon>
        <taxon>Polarella</taxon>
    </lineage>
</organism>
<protein>
    <recommendedName>
        <fullName evidence="5">Sushi domain-containing protein</fullName>
    </recommendedName>
</protein>